<feature type="short sequence motif" description="GXSXG" evidence="2">
    <location>
        <begin position="77"/>
        <end position="81"/>
    </location>
</feature>
<dbReference type="PROSITE" id="PS51635">
    <property type="entry name" value="PNPLA"/>
    <property type="match status" value="1"/>
</dbReference>
<accession>A0A2A4FY07</accession>
<dbReference type="Pfam" id="PF11856">
    <property type="entry name" value="DUF3376"/>
    <property type="match status" value="1"/>
</dbReference>
<dbReference type="Pfam" id="PF01734">
    <property type="entry name" value="Patatin"/>
    <property type="match status" value="1"/>
</dbReference>
<dbReference type="InterPro" id="IPR002641">
    <property type="entry name" value="PNPLA_dom"/>
</dbReference>
<feature type="active site" description="Proton acceptor" evidence="2">
    <location>
        <position position="321"/>
    </location>
</feature>
<keyword evidence="2" id="KW-0442">Lipid degradation</keyword>
<dbReference type="OrthoDB" id="8728704at2"/>
<evidence type="ECO:0000256" key="2">
    <source>
        <dbReference type="PROSITE-ProRule" id="PRU01161"/>
    </source>
</evidence>
<dbReference type="RefSeq" id="WP_066960864.1">
    <property type="nucleotide sequence ID" value="NZ_CP023449.1"/>
</dbReference>
<dbReference type="InterPro" id="IPR016035">
    <property type="entry name" value="Acyl_Trfase/lysoPLipase"/>
</dbReference>
<dbReference type="EMBL" id="NWUF01000007">
    <property type="protein sequence ID" value="PCE42626.1"/>
    <property type="molecule type" value="Genomic_DNA"/>
</dbReference>
<keyword evidence="5" id="KW-1185">Reference proteome</keyword>
<dbReference type="GO" id="GO:0016787">
    <property type="term" value="F:hydrolase activity"/>
    <property type="evidence" value="ECO:0007669"/>
    <property type="project" value="UniProtKB-UniRule"/>
</dbReference>
<organism evidence="4 5">
    <name type="scientific">Rhizorhabdus dicambivorans</name>
    <dbReference type="NCBI Taxonomy" id="1850238"/>
    <lineage>
        <taxon>Bacteria</taxon>
        <taxon>Pseudomonadati</taxon>
        <taxon>Pseudomonadota</taxon>
        <taxon>Alphaproteobacteria</taxon>
        <taxon>Sphingomonadales</taxon>
        <taxon>Sphingomonadaceae</taxon>
        <taxon>Rhizorhabdus</taxon>
    </lineage>
</organism>
<reference evidence="4 5" key="1">
    <citation type="submission" date="2017-09" db="EMBL/GenBank/DDBJ databases">
        <title>The Catabolism of 3,6-Dichlorosalicylic acid is Initiated by the Cytochrome P450 Monooxygenase DsmABC in Rhizorhabdus dicambivorans Ndbn-20.</title>
        <authorList>
            <person name="Na L."/>
        </authorList>
    </citation>
    <scope>NUCLEOTIDE SEQUENCE [LARGE SCALE GENOMIC DNA]</scope>
    <source>
        <strain evidence="4 5">Ndbn-20m</strain>
    </source>
</reference>
<feature type="active site" description="Nucleophile" evidence="2">
    <location>
        <position position="79"/>
    </location>
</feature>
<comment type="caution">
    <text evidence="4">The sequence shown here is derived from an EMBL/GenBank/DDBJ whole genome shotgun (WGS) entry which is preliminary data.</text>
</comment>
<evidence type="ECO:0000259" key="3">
    <source>
        <dbReference type="PROSITE" id="PS51635"/>
    </source>
</evidence>
<sequence length="778" mass="85173">MKEKELRLALVCYGGVSLAVYMHGITKELWRLVRASRAFHDGAAPGAGSETVYRDLLARIESGEGLRVRVLIDVIAGASAGGLNGVFLGHAISTGQSLEPLTQLWLERADVEVLLDPDARPLRWFSKLWALPFAWALARKRGGTVERTVSAETRAEVRRKLSGFVRARWFHPPFGGVTFSSLIMDAFEAMARGPVGPPLLPDRQPLDVSVTVTDFHGYNQRLRLHSPALAEEREHRLTITFTDRGMAMGRDRRHLADPAELTFAGRATASFPGAFPPFNVAEIDTVLKGRKRDWPGREAFLDRIFPATAASGSPEDLVLIDGSVLANAPFRPAIEALRNRPARREVDRRFVYLDPTANVQAPPERSREGLVRLPGFFATIFGAMSTIPREQPIRDNLELIEQRSIRIAQTRRIIEAIRGEVNMAVESAMGRRILLYRPSVARIGAWRARAHEQAARQAGFTYAGYGQLKLNLIADELASTIALLGSSDDSAARQAIRTALGAHLRALGFEEADALSGGVTSGDLVAFLRRHDLGFRIRRLRFLADRLTEIEGGDGGSDEAALQAAREAVYGSLAPFLSLQMRDHYEPPVTAAAGRFLDDPEAALDGIGAARNLEALDLETDQAIAGVLPRLAKSDRRALLLAYLGFSFYDIATLSLMRPQGAQEFHAIQVDRISPDDAGSIRAGGAVATLKGIEFNLFGAFFSRAYRENDYLWGRLHGAERMVDVLVSTVPGGLPADELAAIKHSLFRAVLDEERGRLTAIPDQIATIDAEVARLAPS</sequence>
<name>A0A2A4FY07_9SPHN</name>
<dbReference type="SUPFAM" id="SSF52151">
    <property type="entry name" value="FabD/lysophospholipase-like"/>
    <property type="match status" value="1"/>
</dbReference>
<keyword evidence="1 2" id="KW-0443">Lipid metabolism</keyword>
<feature type="domain" description="PNPLA" evidence="3">
    <location>
        <begin position="10"/>
        <end position="334"/>
    </location>
</feature>
<dbReference type="NCBIfam" id="TIGR03607">
    <property type="entry name" value="patatin-like protein"/>
    <property type="match status" value="1"/>
</dbReference>
<dbReference type="KEGG" id="rdi:CMV14_06610"/>
<proteinExistence type="predicted"/>
<dbReference type="Proteomes" id="UP000218934">
    <property type="component" value="Unassembled WGS sequence"/>
</dbReference>
<dbReference type="InterPro" id="IPR019894">
    <property type="entry name" value="Patatin-related_protein"/>
</dbReference>
<comment type="caution">
    <text evidence="2">Lacks conserved residue(s) required for the propagation of feature annotation.</text>
</comment>
<dbReference type="GO" id="GO:0016042">
    <property type="term" value="P:lipid catabolic process"/>
    <property type="evidence" value="ECO:0007669"/>
    <property type="project" value="UniProtKB-UniRule"/>
</dbReference>
<keyword evidence="2" id="KW-0378">Hydrolase</keyword>
<dbReference type="Gene3D" id="3.40.1090.10">
    <property type="entry name" value="Cytosolic phospholipase A2 catalytic domain"/>
    <property type="match status" value="2"/>
</dbReference>
<evidence type="ECO:0000313" key="4">
    <source>
        <dbReference type="EMBL" id="PCE42626.1"/>
    </source>
</evidence>
<dbReference type="AlphaFoldDB" id="A0A2A4FY07"/>
<evidence type="ECO:0000256" key="1">
    <source>
        <dbReference type="ARBA" id="ARBA00023098"/>
    </source>
</evidence>
<evidence type="ECO:0000313" key="5">
    <source>
        <dbReference type="Proteomes" id="UP000218934"/>
    </source>
</evidence>
<protein>
    <submittedName>
        <fullName evidence="4">DUF3376 domain-containing protein</fullName>
    </submittedName>
</protein>
<gene>
    <name evidence="4" type="ORF">COO09_09470</name>
</gene>
<dbReference type="InterPro" id="IPR024282">
    <property type="entry name" value="DUF3376"/>
</dbReference>